<evidence type="ECO:0000313" key="3">
    <source>
        <dbReference type="Proteomes" id="UP001158576"/>
    </source>
</evidence>
<gene>
    <name evidence="2" type="ORF">OKIOD_LOCUS16338</name>
</gene>
<proteinExistence type="predicted"/>
<feature type="transmembrane region" description="Helical" evidence="1">
    <location>
        <begin position="6"/>
        <end position="23"/>
    </location>
</feature>
<dbReference type="EMBL" id="OU015567">
    <property type="protein sequence ID" value="CAG5113466.1"/>
    <property type="molecule type" value="Genomic_DNA"/>
</dbReference>
<protein>
    <submittedName>
        <fullName evidence="2">Oidioi.mRNA.OKI2018_I69.chr2.g7573.t1.cds</fullName>
    </submittedName>
</protein>
<keyword evidence="3" id="KW-1185">Reference proteome</keyword>
<accession>A0ABN7T6L6</accession>
<name>A0ABN7T6L6_OIKDI</name>
<reference evidence="2 3" key="1">
    <citation type="submission" date="2021-04" db="EMBL/GenBank/DDBJ databases">
        <authorList>
            <person name="Bliznina A."/>
        </authorList>
    </citation>
    <scope>NUCLEOTIDE SEQUENCE [LARGE SCALE GENOMIC DNA]</scope>
</reference>
<keyword evidence="1" id="KW-0472">Membrane</keyword>
<sequence length="437" mass="51274">MIPRLLGYLLIFGFGGATWWFFLMSKLERIQDLHHQLYMGLRDYSNHWPLEKVKFMEEECFDKYRNELVTQRSKQAFFRKQEEKHMQGFASIPGVMETSMKIMEHTKKMQGKVKTIQSENKVEVSENDLETFISGMENIEESVATIKKLFDNMSQDYKRNEDIFEDLKIWYGYHGCADGKEHCDDYERIEMISVKEGMLGMLDSVVSDLFVKGDCSVKGNIGTADVEPWIAAVDNKLNKVETEMNVYGISRNMDDMFVLQKDVGDLWENVKELTDAAAHFKNDTQLYHDQNFDLAEDVYGLQYEWYKTNSSMWSIPAALANIEVHFQFEIFDQERWQEGIWMVGNYTEKARDNFQLYKESDKSLKSKMAKNNLIAFIKKFDKYTSTVDEFERKILGAEEDFKSRGKTLKENWFLHTGEMGWSIKNIQTTGMDLGWLQ</sequence>
<organism evidence="2 3">
    <name type="scientific">Oikopleura dioica</name>
    <name type="common">Tunicate</name>
    <dbReference type="NCBI Taxonomy" id="34765"/>
    <lineage>
        <taxon>Eukaryota</taxon>
        <taxon>Metazoa</taxon>
        <taxon>Chordata</taxon>
        <taxon>Tunicata</taxon>
        <taxon>Appendicularia</taxon>
        <taxon>Copelata</taxon>
        <taxon>Oikopleuridae</taxon>
        <taxon>Oikopleura</taxon>
    </lineage>
</organism>
<evidence type="ECO:0000256" key="1">
    <source>
        <dbReference type="SAM" id="Phobius"/>
    </source>
</evidence>
<evidence type="ECO:0000313" key="2">
    <source>
        <dbReference type="EMBL" id="CAG5113466.1"/>
    </source>
</evidence>
<keyword evidence="1" id="KW-1133">Transmembrane helix</keyword>
<dbReference type="Proteomes" id="UP001158576">
    <property type="component" value="Chromosome 2"/>
</dbReference>
<keyword evidence="1" id="KW-0812">Transmembrane</keyword>